<dbReference type="EMBL" id="FPHM01000295">
    <property type="protein sequence ID" value="SFV71702.1"/>
    <property type="molecule type" value="Genomic_DNA"/>
</dbReference>
<dbReference type="Gene3D" id="1.10.10.10">
    <property type="entry name" value="Winged helix-like DNA-binding domain superfamily/Winged helix DNA-binding domain"/>
    <property type="match status" value="1"/>
</dbReference>
<dbReference type="InterPro" id="IPR036388">
    <property type="entry name" value="WH-like_DNA-bd_sf"/>
</dbReference>
<dbReference type="InterPro" id="IPR014710">
    <property type="entry name" value="RmlC-like_jellyroll"/>
</dbReference>
<dbReference type="InterPro" id="IPR000595">
    <property type="entry name" value="cNMP-bd_dom"/>
</dbReference>
<dbReference type="SUPFAM" id="SSF51206">
    <property type="entry name" value="cAMP-binding domain-like"/>
    <property type="match status" value="1"/>
</dbReference>
<protein>
    <submittedName>
        <fullName evidence="2">Transcriptional regulator, Crp/Fnr family</fullName>
    </submittedName>
</protein>
<sequence length="224" mass="26220">MKLDIRSIIHSLEFFNNLSDSNIEQLVAISSLKNYNSESLLHYEKSHSNKLLFLVDGLAKAYKIDKYDNEIFLYYIYKNHILSEISSLQDDYLTSYSNIVLVEDSQILSIDYRVFKKDFLDNGVLCLELANEVIRQSKQLQDLVNREFIFNSVAKVAMMLSTDLEMFNRLKRYDVSLMLHIQPSTLSRVLNRLKQNSIIDTIRGEVKVLNSGELERIYRWGEDE</sequence>
<dbReference type="GO" id="GO:0006355">
    <property type="term" value="P:regulation of DNA-templated transcription"/>
    <property type="evidence" value="ECO:0007669"/>
    <property type="project" value="InterPro"/>
</dbReference>
<accession>A0A1W1D1C3</accession>
<name>A0A1W1D1C3_9ZZZZ</name>
<dbReference type="GO" id="GO:0003677">
    <property type="term" value="F:DNA binding"/>
    <property type="evidence" value="ECO:0007669"/>
    <property type="project" value="UniProtKB-KW"/>
</dbReference>
<reference evidence="2" key="1">
    <citation type="submission" date="2016-10" db="EMBL/GenBank/DDBJ databases">
        <authorList>
            <person name="de Groot N.N."/>
        </authorList>
    </citation>
    <scope>NUCLEOTIDE SEQUENCE</scope>
</reference>
<dbReference type="SUPFAM" id="SSF46785">
    <property type="entry name" value="Winged helix' DNA-binding domain"/>
    <property type="match status" value="1"/>
</dbReference>
<evidence type="ECO:0000259" key="1">
    <source>
        <dbReference type="PROSITE" id="PS50042"/>
    </source>
</evidence>
<organism evidence="2">
    <name type="scientific">hydrothermal vent metagenome</name>
    <dbReference type="NCBI Taxonomy" id="652676"/>
    <lineage>
        <taxon>unclassified sequences</taxon>
        <taxon>metagenomes</taxon>
        <taxon>ecological metagenomes</taxon>
    </lineage>
</organism>
<feature type="domain" description="Cyclic nucleotide-binding" evidence="1">
    <location>
        <begin position="14"/>
        <end position="136"/>
    </location>
</feature>
<gene>
    <name evidence="2" type="ORF">MNB_SV-13-1095</name>
</gene>
<dbReference type="Gene3D" id="2.60.120.10">
    <property type="entry name" value="Jelly Rolls"/>
    <property type="match status" value="1"/>
</dbReference>
<dbReference type="PROSITE" id="PS50042">
    <property type="entry name" value="CNMP_BINDING_3"/>
    <property type="match status" value="1"/>
</dbReference>
<dbReference type="InterPro" id="IPR036390">
    <property type="entry name" value="WH_DNA-bd_sf"/>
</dbReference>
<proteinExistence type="predicted"/>
<dbReference type="AlphaFoldDB" id="A0A1W1D1C3"/>
<evidence type="ECO:0000313" key="2">
    <source>
        <dbReference type="EMBL" id="SFV71702.1"/>
    </source>
</evidence>
<dbReference type="InterPro" id="IPR018490">
    <property type="entry name" value="cNMP-bd_dom_sf"/>
</dbReference>